<dbReference type="Proteomes" id="UP000507470">
    <property type="component" value="Unassembled WGS sequence"/>
</dbReference>
<reference evidence="5 6" key="1">
    <citation type="submission" date="2020-06" db="EMBL/GenBank/DDBJ databases">
        <authorList>
            <person name="Li R."/>
            <person name="Bekaert M."/>
        </authorList>
    </citation>
    <scope>NUCLEOTIDE SEQUENCE [LARGE SCALE GENOMIC DNA]</scope>
    <source>
        <strain evidence="6">wild</strain>
    </source>
</reference>
<dbReference type="GO" id="GO:0003712">
    <property type="term" value="F:transcription coregulator activity"/>
    <property type="evidence" value="ECO:0007669"/>
    <property type="project" value="TreeGrafter"/>
</dbReference>
<accession>A0A6J8A8H4</accession>
<organism evidence="5 6">
    <name type="scientific">Mytilus coruscus</name>
    <name type="common">Sea mussel</name>
    <dbReference type="NCBI Taxonomy" id="42192"/>
    <lineage>
        <taxon>Eukaryota</taxon>
        <taxon>Metazoa</taxon>
        <taxon>Spiralia</taxon>
        <taxon>Lophotrochozoa</taxon>
        <taxon>Mollusca</taxon>
        <taxon>Bivalvia</taxon>
        <taxon>Autobranchia</taxon>
        <taxon>Pteriomorphia</taxon>
        <taxon>Mytilida</taxon>
        <taxon>Mytiloidea</taxon>
        <taxon>Mytilidae</taxon>
        <taxon>Mytilinae</taxon>
        <taxon>Mytilus</taxon>
    </lineage>
</organism>
<keyword evidence="1" id="KW-0805">Transcription regulation</keyword>
<evidence type="ECO:0000256" key="1">
    <source>
        <dbReference type="ARBA" id="ARBA00023015"/>
    </source>
</evidence>
<keyword evidence="6" id="KW-1185">Reference proteome</keyword>
<evidence type="ECO:0000313" key="5">
    <source>
        <dbReference type="EMBL" id="CAC5363306.1"/>
    </source>
</evidence>
<evidence type="ECO:0000256" key="4">
    <source>
        <dbReference type="SAM" id="MobiDB-lite"/>
    </source>
</evidence>
<evidence type="ECO:0000256" key="2">
    <source>
        <dbReference type="ARBA" id="ARBA00023163"/>
    </source>
</evidence>
<dbReference type="PANTHER" id="PTHR16088">
    <property type="entry name" value="YY1 ASSOCIATED PROTEIN-RELATED"/>
    <property type="match status" value="1"/>
</dbReference>
<feature type="compositionally biased region" description="Low complexity" evidence="4">
    <location>
        <begin position="36"/>
        <end position="56"/>
    </location>
</feature>
<dbReference type="OrthoDB" id="6257037at2759"/>
<proteinExistence type="predicted"/>
<feature type="compositionally biased region" description="Polar residues" evidence="4">
    <location>
        <begin position="57"/>
        <end position="84"/>
    </location>
</feature>
<feature type="region of interest" description="Disordered" evidence="4">
    <location>
        <begin position="1"/>
        <end position="226"/>
    </location>
</feature>
<feature type="region of interest" description="Disordered" evidence="4">
    <location>
        <begin position="351"/>
        <end position="415"/>
    </location>
</feature>
<dbReference type="InterPro" id="IPR052435">
    <property type="entry name" value="YY1-Transcr_Regul"/>
</dbReference>
<dbReference type="GO" id="GO:0006355">
    <property type="term" value="P:regulation of DNA-templated transcription"/>
    <property type="evidence" value="ECO:0007669"/>
    <property type="project" value="TreeGrafter"/>
</dbReference>
<evidence type="ECO:0000256" key="3">
    <source>
        <dbReference type="ARBA" id="ARBA00023242"/>
    </source>
</evidence>
<feature type="compositionally biased region" description="Low complexity" evidence="4">
    <location>
        <begin position="371"/>
        <end position="383"/>
    </location>
</feature>
<gene>
    <name evidence="5" type="ORF">MCOR_4782</name>
</gene>
<keyword evidence="3" id="KW-0539">Nucleus</keyword>
<sequence>MSSDKSDNMAQEGDEEKNGKKSDTFKEDSKADTPPKDASNSSSTSTSTPPQVSISSATPPQVSLSSATPPQVSTSSEMSPQTSKEFMFTPPSQPPSKPSTSSTHNTDEDNLDFIKEQLNFLNNESGELATPIHKSNKQKRQDLARKHYDLAGKRKEFRSPVKQFLKLHNRGIKRSPQKIKPRKPKRVRRSIGFAEKSPDKGHNSSGADADTSDDDSSDDNWKIIDDSSDNEIDKALEENASRQNLTVVNVKNILHQVITNEDVVAMVKNTLHDMTEEDSESLLVPATFEPKMTRSKFKEVLEKDGTIHHPWPLSPLKKKEKLTTSFLDLPLPEDDEEEDDEYNPEKEIEMGSYSDEDSESVASSHVSDLGSPQPSTPATPSSTISRFSDLDKTPSVQGDDELKSPMGPPTRLPVSATKSMLGKRYHMAMAESDRKAKQQEEETIALRTRSKLSLTDTSLLELESNFVAPDITWDMYETSCDDREWMTFLTGLQKIPENEDTNDDENDPEYNYLAEVEEEDIDMEDLRRDRAVQISRKEMNELMDELLEAYQDTDTLEEGEKELLKKRAIETVKM</sequence>
<feature type="compositionally biased region" description="Basic and acidic residues" evidence="4">
    <location>
        <begin position="139"/>
        <end position="159"/>
    </location>
</feature>
<dbReference type="AlphaFoldDB" id="A0A6J8A8H4"/>
<feature type="compositionally biased region" description="Basic residues" evidence="4">
    <location>
        <begin position="165"/>
        <end position="189"/>
    </location>
</feature>
<name>A0A6J8A8H4_MYTCO</name>
<keyword evidence="2" id="KW-0804">Transcription</keyword>
<dbReference type="PANTHER" id="PTHR16088:SF3">
    <property type="entry name" value="GON-4-LIKE PROTEIN"/>
    <property type="match status" value="1"/>
</dbReference>
<evidence type="ECO:0000313" key="6">
    <source>
        <dbReference type="Proteomes" id="UP000507470"/>
    </source>
</evidence>
<protein>
    <submittedName>
        <fullName evidence="5">GON4L</fullName>
    </submittedName>
</protein>
<feature type="compositionally biased region" description="Basic and acidic residues" evidence="4">
    <location>
        <begin position="16"/>
        <end position="35"/>
    </location>
</feature>
<dbReference type="GO" id="GO:0005634">
    <property type="term" value="C:nucleus"/>
    <property type="evidence" value="ECO:0007669"/>
    <property type="project" value="TreeGrafter"/>
</dbReference>
<dbReference type="EMBL" id="CACVKT020000827">
    <property type="protein sequence ID" value="CAC5363306.1"/>
    <property type="molecule type" value="Genomic_DNA"/>
</dbReference>